<keyword evidence="2" id="KW-1185">Reference proteome</keyword>
<dbReference type="Proteomes" id="UP001500547">
    <property type="component" value="Unassembled WGS sequence"/>
</dbReference>
<sequence length="159" mass="17679">MADTKNVLDPETAAEHKAMFDFDITLIQQSPYGSTPHGKEIVALLTAFNKEQRIRYEPLEERGAWDGTDILVSDNYIGKVFPTTCELAHEGAHALWRKKNPTKKMTQLEVDAEEKAAQTVQAKVYLWLRAKKGAPVDSDIEGRLAGLGLSSPEAGKKKR</sequence>
<reference evidence="2" key="1">
    <citation type="journal article" date="2019" name="Int. J. Syst. Evol. Microbiol.">
        <title>The Global Catalogue of Microorganisms (GCM) 10K type strain sequencing project: providing services to taxonomists for standard genome sequencing and annotation.</title>
        <authorList>
            <consortium name="The Broad Institute Genomics Platform"/>
            <consortium name="The Broad Institute Genome Sequencing Center for Infectious Disease"/>
            <person name="Wu L."/>
            <person name="Ma J."/>
        </authorList>
    </citation>
    <scope>NUCLEOTIDE SEQUENCE [LARGE SCALE GENOMIC DNA]</scope>
    <source>
        <strain evidence="2">JCM 18715</strain>
    </source>
</reference>
<organism evidence="1 2">
    <name type="scientific">Viridibacterium curvum</name>
    <dbReference type="NCBI Taxonomy" id="1101404"/>
    <lineage>
        <taxon>Bacteria</taxon>
        <taxon>Pseudomonadati</taxon>
        <taxon>Pseudomonadota</taxon>
        <taxon>Betaproteobacteria</taxon>
        <taxon>Rhodocyclales</taxon>
        <taxon>Rhodocyclaceae</taxon>
        <taxon>Viridibacterium</taxon>
    </lineage>
</organism>
<proteinExistence type="predicted"/>
<evidence type="ECO:0000313" key="1">
    <source>
        <dbReference type="EMBL" id="GAA5161884.1"/>
    </source>
</evidence>
<name>A0ABP9QHB0_9RHOO</name>
<dbReference type="RefSeq" id="WP_345531959.1">
    <property type="nucleotide sequence ID" value="NZ_BAABLD010000005.1"/>
</dbReference>
<evidence type="ECO:0000313" key="2">
    <source>
        <dbReference type="Proteomes" id="UP001500547"/>
    </source>
</evidence>
<gene>
    <name evidence="1" type="ORF">GCM10025770_11840</name>
</gene>
<dbReference type="EMBL" id="BAABLD010000005">
    <property type="protein sequence ID" value="GAA5161884.1"/>
    <property type="molecule type" value="Genomic_DNA"/>
</dbReference>
<accession>A0ABP9QHB0</accession>
<comment type="caution">
    <text evidence="1">The sequence shown here is derived from an EMBL/GenBank/DDBJ whole genome shotgun (WGS) entry which is preliminary data.</text>
</comment>
<protein>
    <submittedName>
        <fullName evidence="1">Uncharacterized protein</fullName>
    </submittedName>
</protein>